<dbReference type="PROSITE" id="PS00723">
    <property type="entry name" value="POLYPRENYL_SYNTHASE_1"/>
    <property type="match status" value="1"/>
</dbReference>
<evidence type="ECO:0000256" key="3">
    <source>
        <dbReference type="ARBA" id="ARBA00022679"/>
    </source>
</evidence>
<evidence type="ECO:0000256" key="4">
    <source>
        <dbReference type="ARBA" id="ARBA00022723"/>
    </source>
</evidence>
<name>A0ABX0JN82_9PROT</name>
<evidence type="ECO:0000256" key="2">
    <source>
        <dbReference type="ARBA" id="ARBA00006706"/>
    </source>
</evidence>
<evidence type="ECO:0000256" key="6">
    <source>
        <dbReference type="RuleBase" id="RU004466"/>
    </source>
</evidence>
<gene>
    <name evidence="8" type="ORF">GOB93_08545</name>
</gene>
<evidence type="ECO:0000256" key="1">
    <source>
        <dbReference type="ARBA" id="ARBA00001946"/>
    </source>
</evidence>
<evidence type="ECO:0000256" key="7">
    <source>
        <dbReference type="SAM" id="MobiDB-lite"/>
    </source>
</evidence>
<keyword evidence="4" id="KW-0479">Metal-binding</keyword>
<dbReference type="EMBL" id="WOTB01000009">
    <property type="protein sequence ID" value="NHN84692.1"/>
    <property type="molecule type" value="Genomic_DNA"/>
</dbReference>
<dbReference type="Proteomes" id="UP000635278">
    <property type="component" value="Unassembled WGS sequence"/>
</dbReference>
<dbReference type="SFLD" id="SFLDS00005">
    <property type="entry name" value="Isoprenoid_Synthase_Type_I"/>
    <property type="match status" value="1"/>
</dbReference>
<dbReference type="Pfam" id="PF00348">
    <property type="entry name" value="polyprenyl_synt"/>
    <property type="match status" value="1"/>
</dbReference>
<keyword evidence="9" id="KW-1185">Reference proteome</keyword>
<dbReference type="InterPro" id="IPR008949">
    <property type="entry name" value="Isoprenoid_synthase_dom_sf"/>
</dbReference>
<evidence type="ECO:0000313" key="9">
    <source>
        <dbReference type="Proteomes" id="UP000635278"/>
    </source>
</evidence>
<comment type="cofactor">
    <cofactor evidence="1">
        <name>Mg(2+)</name>
        <dbReference type="ChEBI" id="CHEBI:18420"/>
    </cofactor>
</comment>
<dbReference type="SUPFAM" id="SSF48576">
    <property type="entry name" value="Terpenoid synthases"/>
    <property type="match status" value="1"/>
</dbReference>
<accession>A0ABX0JN82</accession>
<feature type="region of interest" description="Disordered" evidence="7">
    <location>
        <begin position="21"/>
        <end position="54"/>
    </location>
</feature>
<dbReference type="PANTHER" id="PTHR12001">
    <property type="entry name" value="GERANYLGERANYL PYROPHOSPHATE SYNTHASE"/>
    <property type="match status" value="1"/>
</dbReference>
<keyword evidence="5" id="KW-0460">Magnesium</keyword>
<dbReference type="Gene3D" id="1.10.600.10">
    <property type="entry name" value="Farnesyl Diphosphate Synthase"/>
    <property type="match status" value="1"/>
</dbReference>
<proteinExistence type="inferred from homology"/>
<sequence>MVALTGYPASGESRLRVAVNLPETEGTASPDAEIRSGISGSDERAVSDSGSGAQSGESALKALADYLADDMLACNREIIARMQSDVPLIPQLAAHLVAAGGKRLRPLLVLAAARLAGYEEQGEAMRHIGVAACVEFIHTATLLHDDVVDNSQLRRGLASANAVFGNKASVLVGDFLFARAFQILTADGSLPVMAILSAASATLAEGEVMQMTTQNDLSTSVDRYLQVIYGKTAALFAAACETGAVVAGANDETREALRLYGANLGMAFQLVDDALDYAADQAVLGKTVGDDFFEGKVTLPVLAAYHAGDEEERAFWLRTIENNDEQKEADLGRALELIAKTNAIDVTMARARDYADAACEALDRVSQTMKKMTVHTQPLRQMLMDIARYTATRSR</sequence>
<dbReference type="CDD" id="cd00685">
    <property type="entry name" value="Trans_IPPS_HT"/>
    <property type="match status" value="1"/>
</dbReference>
<dbReference type="PANTHER" id="PTHR12001:SF69">
    <property type="entry name" value="ALL TRANS-POLYPRENYL-DIPHOSPHATE SYNTHASE PDSS1"/>
    <property type="match status" value="1"/>
</dbReference>
<comment type="caution">
    <text evidence="8">The sequence shown here is derived from an EMBL/GenBank/DDBJ whole genome shotgun (WGS) entry which is preliminary data.</text>
</comment>
<organism evidence="8 9">
    <name type="scientific">Acetobacter musti</name>
    <dbReference type="NCBI Taxonomy" id="864732"/>
    <lineage>
        <taxon>Bacteria</taxon>
        <taxon>Pseudomonadati</taxon>
        <taxon>Pseudomonadota</taxon>
        <taxon>Alphaproteobacteria</taxon>
        <taxon>Acetobacterales</taxon>
        <taxon>Acetobacteraceae</taxon>
        <taxon>Acetobacter</taxon>
    </lineage>
</organism>
<evidence type="ECO:0000313" key="8">
    <source>
        <dbReference type="EMBL" id="NHN84692.1"/>
    </source>
</evidence>
<evidence type="ECO:0000256" key="5">
    <source>
        <dbReference type="ARBA" id="ARBA00022842"/>
    </source>
</evidence>
<dbReference type="InterPro" id="IPR000092">
    <property type="entry name" value="Polyprenyl_synt"/>
</dbReference>
<comment type="similarity">
    <text evidence="2 6">Belongs to the FPP/GGPP synthase family.</text>
</comment>
<keyword evidence="3 6" id="KW-0808">Transferase</keyword>
<reference evidence="8 9" key="1">
    <citation type="journal article" date="2020" name="Int. J. Syst. Evol. Microbiol.">
        <title>Novel acetic acid bacteria from cider fermentations: Acetobacter conturbans sp. nov. and Acetobacter fallax sp. nov.</title>
        <authorList>
            <person name="Sombolestani A.S."/>
            <person name="Cleenwerck I."/>
            <person name="Cnockaert M."/>
            <person name="Borremans W."/>
            <person name="Wieme A.D."/>
            <person name="De Vuyst L."/>
            <person name="Vandamme P."/>
        </authorList>
    </citation>
    <scope>NUCLEOTIDE SEQUENCE [LARGE SCALE GENOMIC DNA]</scope>
    <source>
        <strain evidence="8 9">LMG 30640</strain>
    </source>
</reference>
<protein>
    <submittedName>
        <fullName evidence="8">Polyprenyl synthetase family protein</fullName>
    </submittedName>
</protein>
<dbReference type="InterPro" id="IPR033749">
    <property type="entry name" value="Polyprenyl_synt_CS"/>
</dbReference>